<dbReference type="Pfam" id="PF01926">
    <property type="entry name" value="MMR_HSR1"/>
    <property type="match status" value="1"/>
</dbReference>
<dbReference type="GO" id="GO:0043024">
    <property type="term" value="F:ribosomal small subunit binding"/>
    <property type="evidence" value="ECO:0007669"/>
    <property type="project" value="TreeGrafter"/>
</dbReference>
<evidence type="ECO:0000256" key="1">
    <source>
        <dbReference type="SAM" id="MobiDB-lite"/>
    </source>
</evidence>
<dbReference type="InterPro" id="IPR005662">
    <property type="entry name" value="GTPase_Era-like"/>
</dbReference>
<accession>A0A420VAN3</accession>
<dbReference type="AlphaFoldDB" id="A0A420VAN3"/>
<dbReference type="GO" id="GO:0005525">
    <property type="term" value="F:GTP binding"/>
    <property type="evidence" value="ECO:0007669"/>
    <property type="project" value="InterPro"/>
</dbReference>
<dbReference type="PANTHER" id="PTHR42698">
    <property type="entry name" value="GTPASE ERA"/>
    <property type="match status" value="1"/>
</dbReference>
<gene>
    <name evidence="3" type="ORF">SFRA_000195</name>
</gene>
<keyword evidence="3" id="KW-0547">Nucleotide-binding</keyword>
<dbReference type="EMBL" id="JNAD02000001">
    <property type="protein sequence ID" value="RKM99427.1"/>
    <property type="molecule type" value="Genomic_DNA"/>
</dbReference>
<dbReference type="Gene3D" id="3.40.50.300">
    <property type="entry name" value="P-loop containing nucleotide triphosphate hydrolases"/>
    <property type="match status" value="1"/>
</dbReference>
<dbReference type="GO" id="GO:0019843">
    <property type="term" value="F:rRNA binding"/>
    <property type="evidence" value="ECO:0007669"/>
    <property type="project" value="TreeGrafter"/>
</dbReference>
<dbReference type="GO" id="GO:0000028">
    <property type="term" value="P:ribosomal small subunit assembly"/>
    <property type="evidence" value="ECO:0007669"/>
    <property type="project" value="TreeGrafter"/>
</dbReference>
<dbReference type="InterPro" id="IPR027417">
    <property type="entry name" value="P-loop_NTPase"/>
</dbReference>
<protein>
    <submittedName>
        <fullName evidence="3">ATP-binding protein</fullName>
    </submittedName>
</protein>
<organism evidence="3 4">
    <name type="scientific">Streptomyces xinghaiensis</name>
    <dbReference type="NCBI Taxonomy" id="1038928"/>
    <lineage>
        <taxon>Bacteria</taxon>
        <taxon>Bacillati</taxon>
        <taxon>Actinomycetota</taxon>
        <taxon>Actinomycetes</taxon>
        <taxon>Kitasatosporales</taxon>
        <taxon>Streptomycetaceae</taxon>
        <taxon>Streptomyces</taxon>
    </lineage>
</organism>
<dbReference type="GO" id="GO:0005829">
    <property type="term" value="C:cytosol"/>
    <property type="evidence" value="ECO:0007669"/>
    <property type="project" value="TreeGrafter"/>
</dbReference>
<reference evidence="3 4" key="1">
    <citation type="journal article" date="2014" name="Genome Announc.">
        <title>Draft Genome Sequence of Streptomyces fradiae ATCC 19609, a Strain Highly Sensitive to Antibiotics.</title>
        <authorList>
            <person name="Bekker O.B."/>
            <person name="Klimina K.M."/>
            <person name="Vatlin A.A."/>
            <person name="Zakharevich N.V."/>
            <person name="Kasianov A.S."/>
            <person name="Danilenko V.N."/>
        </authorList>
    </citation>
    <scope>NUCLEOTIDE SEQUENCE [LARGE SCALE GENOMIC DNA]</scope>
    <source>
        <strain evidence="3 4">ATCC 19609</strain>
    </source>
</reference>
<feature type="domain" description="G" evidence="2">
    <location>
        <begin position="146"/>
        <end position="276"/>
    </location>
</feature>
<dbReference type="InterPro" id="IPR006073">
    <property type="entry name" value="GTP-bd"/>
</dbReference>
<keyword evidence="3" id="KW-0067">ATP-binding</keyword>
<dbReference type="SUPFAM" id="SSF52540">
    <property type="entry name" value="P-loop containing nucleoside triphosphate hydrolases"/>
    <property type="match status" value="1"/>
</dbReference>
<dbReference type="GO" id="GO:0005524">
    <property type="term" value="F:ATP binding"/>
    <property type="evidence" value="ECO:0007669"/>
    <property type="project" value="UniProtKB-KW"/>
</dbReference>
<proteinExistence type="predicted"/>
<feature type="compositionally biased region" description="Low complexity" evidence="1">
    <location>
        <begin position="451"/>
        <end position="499"/>
    </location>
</feature>
<feature type="region of interest" description="Disordered" evidence="1">
    <location>
        <begin position="12"/>
        <end position="98"/>
    </location>
</feature>
<feature type="compositionally biased region" description="Basic and acidic residues" evidence="1">
    <location>
        <begin position="22"/>
        <end position="41"/>
    </location>
</feature>
<dbReference type="OrthoDB" id="974105at2"/>
<name>A0A420VAN3_9ACTN</name>
<comment type="caution">
    <text evidence="3">The sequence shown here is derived from an EMBL/GenBank/DDBJ whole genome shotgun (WGS) entry which is preliminary data.</text>
</comment>
<dbReference type="Proteomes" id="UP000028058">
    <property type="component" value="Unassembled WGS sequence"/>
</dbReference>
<keyword evidence="4" id="KW-1185">Reference proteome</keyword>
<sequence length="686" mass="71230">MAWNDGLIARRAPWARVTRPARPFDIERIRPDDRPDDRPEDTAGGSEGFGGTRGETEPAAGPGNRTRDGRAGESGSASPAQDLPAAPVPPPPHTGFSRPLRTRLEALRELVGLSAARLDAHTLTEAGHVLDEAVARHRLSLDHTVVALAGAGGSGKSTLFNALAGAPVSEAGIRRPTTTAPLACTWSDGADGLLDRLGVPSALRRRAPHHPREQRPGLAPDPQPGDAGGPAPGLDGLVLLDLPDHDSAVPGHRRQVDRLLGLVDAVVWVVDPEKYADAVLHERYLRPLAGYDEVTFVALNQTDRLPGDAVHRVLHDLRRLLDEDGLAVGEHGEPGAVVLALSALTGEGVGELRDQLARFVAARTAAERRLAADVDGAADRLAPVCLAEGWTGLSARGREEFEDRLAASVGAAAAGQAAERAWLSRAEQACGTPWTRLRHRRAAGRSPVPRAAAMPAADGPAAGSALGGDAACPGPDAPVTVPAATAEAGTAPDSATGTDTGTGSGEPGARAARAVVEQAVRTLAGDATAGLPEPWARAVLDTAVSGTEGLAEALDRAAARPLPGVRPARPRWWAAVSATQWLLLMLQAAAAVWLVAVLTAGPAGDWPPPALLLAAASLGGPLLARVCRLAARGPARLHGRDTERWLRDASAACGRSRVLEPVAAELLRYREARAQHAVTAFGPGRL</sequence>
<feature type="region of interest" description="Disordered" evidence="1">
    <location>
        <begin position="206"/>
        <end position="237"/>
    </location>
</feature>
<feature type="region of interest" description="Disordered" evidence="1">
    <location>
        <begin position="434"/>
        <end position="508"/>
    </location>
</feature>
<evidence type="ECO:0000313" key="4">
    <source>
        <dbReference type="Proteomes" id="UP000028058"/>
    </source>
</evidence>
<dbReference type="PANTHER" id="PTHR42698:SF1">
    <property type="entry name" value="GTPASE ERA, MITOCHONDRIAL"/>
    <property type="match status" value="1"/>
</dbReference>
<evidence type="ECO:0000313" key="3">
    <source>
        <dbReference type="EMBL" id="RKM99427.1"/>
    </source>
</evidence>
<evidence type="ECO:0000259" key="2">
    <source>
        <dbReference type="Pfam" id="PF01926"/>
    </source>
</evidence>